<keyword evidence="3" id="KW-1185">Reference proteome</keyword>
<sequence length="329" mass="34630">MTSSNQQASPIFRRVLVLALVVLVVICAYIAGWYYLAGRLESSANHSLRDIRAAGGEADCVDQTVQGFPFRIGLFCNSVLYSTPARDVQLKAGAFRSAAQVYDPRTIVGELDGPMEAVLPGLVPLSLSWDLMHASIRLAEPLPSAVSVEGRNVVVAKGNGGAGLFKAENSQIHMRANNNDVDLAARFSNLRLTGASEAEDAPSLNAEGNMTVFDGVTLATSPGAIDLGYKTQIRALTLSFGPDASIGLSGPLSVDSSGLIDAQLTLTARQPVAIARVLSALFPEQRREIEMASSGLTMLGSAPSLPLTIAKGRASIAFITLGDIPPLRP</sequence>
<name>A0ABS5RZN2_9HYPH</name>
<keyword evidence="1" id="KW-0472">Membrane</keyword>
<keyword evidence="1" id="KW-0812">Transmembrane</keyword>
<dbReference type="EMBL" id="JAFMNX010000006">
    <property type="protein sequence ID" value="MBS9722511.1"/>
    <property type="molecule type" value="Genomic_DNA"/>
</dbReference>
<dbReference type="Proteomes" id="UP001297272">
    <property type="component" value="Unassembled WGS sequence"/>
</dbReference>
<dbReference type="RefSeq" id="WP_213986167.1">
    <property type="nucleotide sequence ID" value="NZ_JAFMNX010000006.1"/>
</dbReference>
<feature type="transmembrane region" description="Helical" evidence="1">
    <location>
        <begin position="12"/>
        <end position="36"/>
    </location>
</feature>
<organism evidence="2 3">
    <name type="scientific">Tianweitania aestuarii</name>
    <dbReference type="NCBI Taxonomy" id="2814886"/>
    <lineage>
        <taxon>Bacteria</taxon>
        <taxon>Pseudomonadati</taxon>
        <taxon>Pseudomonadota</taxon>
        <taxon>Alphaproteobacteria</taxon>
        <taxon>Hyphomicrobiales</taxon>
        <taxon>Phyllobacteriaceae</taxon>
        <taxon>Tianweitania</taxon>
    </lineage>
</organism>
<dbReference type="InterPro" id="IPR018666">
    <property type="entry name" value="DUF2125"/>
</dbReference>
<comment type="caution">
    <text evidence="2">The sequence shown here is derived from an EMBL/GenBank/DDBJ whole genome shotgun (WGS) entry which is preliminary data.</text>
</comment>
<proteinExistence type="predicted"/>
<keyword evidence="1" id="KW-1133">Transmembrane helix</keyword>
<evidence type="ECO:0000313" key="3">
    <source>
        <dbReference type="Proteomes" id="UP001297272"/>
    </source>
</evidence>
<accession>A0ABS5RZN2</accession>
<reference evidence="2 3" key="1">
    <citation type="submission" date="2021-03" db="EMBL/GenBank/DDBJ databases">
        <title>Tianweitania aestuarii sp. nov., isolated from a tidal flat.</title>
        <authorList>
            <person name="Park S."/>
            <person name="Yoon J.-H."/>
        </authorList>
    </citation>
    <scope>NUCLEOTIDE SEQUENCE [LARGE SCALE GENOMIC DNA]</scope>
    <source>
        <strain evidence="2 3">BSSL-BM11</strain>
    </source>
</reference>
<evidence type="ECO:0000313" key="2">
    <source>
        <dbReference type="EMBL" id="MBS9722511.1"/>
    </source>
</evidence>
<gene>
    <name evidence="2" type="ORF">JYU29_17590</name>
</gene>
<dbReference type="Pfam" id="PF09898">
    <property type="entry name" value="DUF2125"/>
    <property type="match status" value="1"/>
</dbReference>
<protein>
    <submittedName>
        <fullName evidence="2">DUF2125 domain-containing protein</fullName>
    </submittedName>
</protein>
<evidence type="ECO:0000256" key="1">
    <source>
        <dbReference type="SAM" id="Phobius"/>
    </source>
</evidence>